<evidence type="ECO:0000256" key="4">
    <source>
        <dbReference type="ARBA" id="ARBA00007947"/>
    </source>
</evidence>
<keyword evidence="7" id="KW-0511">Multifunctional enzyme</keyword>
<dbReference type="OrthoDB" id="15372at2157"/>
<evidence type="ECO:0000256" key="8">
    <source>
        <dbReference type="ARBA" id="ARBA00023315"/>
    </source>
</evidence>
<proteinExistence type="inferred from homology"/>
<accession>A0A6N0NXR3</accession>
<dbReference type="NCBIfam" id="TIGR03992">
    <property type="entry name" value="Arch_glmU"/>
    <property type="match status" value="1"/>
</dbReference>
<evidence type="ECO:0000256" key="3">
    <source>
        <dbReference type="ARBA" id="ARBA00007707"/>
    </source>
</evidence>
<dbReference type="InterPro" id="IPR056729">
    <property type="entry name" value="GMPPB_C"/>
</dbReference>
<comment type="catalytic activity">
    <reaction evidence="9">
        <text>alpha-D-glucosamine 1-phosphate + acetyl-CoA = N-acetyl-alpha-D-glucosamine 1-phosphate + CoA + H(+)</text>
        <dbReference type="Rhea" id="RHEA:13725"/>
        <dbReference type="ChEBI" id="CHEBI:15378"/>
        <dbReference type="ChEBI" id="CHEBI:57287"/>
        <dbReference type="ChEBI" id="CHEBI:57288"/>
        <dbReference type="ChEBI" id="CHEBI:57776"/>
        <dbReference type="ChEBI" id="CHEBI:58516"/>
        <dbReference type="EC" id="2.3.1.157"/>
    </reaction>
</comment>
<sequence length="407" mass="44965">MKVVILAAGKGERLEPITHTRPKPFVPVLGSTLVERTIQIIRKADPKSDFFIVVPKDRPNEYDAYFSRLHNIKLVEQGEKRGTGGALSSLQSIDDEVVVVYGDVYLEEMGIRRIFETDGNAILGVRVQNPSEYGSLKMDSEGNLIEIVEKSPNPPSNIVNGGVYKLTSDIFSFIDKLEKSPRGEYELTDAVTRLALTSKVKIVKYDGYWKDVGRPWDILDINKHELERHETSLKGEVEDNVKIYGNVIIDEGAKVLSGTRIEGPVYVGRGSTIGPNSYIRPFTVMASNVKIGTSVEVKESVIMEDTKIPHLSYVGDSVIGEDVNFGAGTLVANLRFDEKEIYVNIKGRKESSGRKKFGTIVGAHVRTGINVSILPGIKIGAYAKIYPGSVVDRDVDKAEFFKGLRSS</sequence>
<dbReference type="Pfam" id="PF25087">
    <property type="entry name" value="GMPPB_C"/>
    <property type="match status" value="1"/>
</dbReference>
<evidence type="ECO:0000256" key="9">
    <source>
        <dbReference type="ARBA" id="ARBA00048247"/>
    </source>
</evidence>
<evidence type="ECO:0000259" key="12">
    <source>
        <dbReference type="Pfam" id="PF25087"/>
    </source>
</evidence>
<keyword evidence="6" id="KW-0548">Nucleotidyltransferase</keyword>
<evidence type="ECO:0000256" key="1">
    <source>
        <dbReference type="ARBA" id="ARBA00005166"/>
    </source>
</evidence>
<dbReference type="GO" id="GO:0003977">
    <property type="term" value="F:UDP-N-acetylglucosamine diphosphorylase activity"/>
    <property type="evidence" value="ECO:0007669"/>
    <property type="project" value="UniProtKB-EC"/>
</dbReference>
<evidence type="ECO:0000256" key="2">
    <source>
        <dbReference type="ARBA" id="ARBA00005208"/>
    </source>
</evidence>
<dbReference type="InterPro" id="IPR050065">
    <property type="entry name" value="GlmU-like"/>
</dbReference>
<evidence type="ECO:0000313" key="13">
    <source>
        <dbReference type="EMBL" id="QKQ99900.1"/>
    </source>
</evidence>
<dbReference type="PANTHER" id="PTHR43584:SF8">
    <property type="entry name" value="N-ACETYLMURAMATE ALPHA-1-PHOSPHATE URIDYLYLTRANSFERASE"/>
    <property type="match status" value="1"/>
</dbReference>
<keyword evidence="8" id="KW-0012">Acyltransferase</keyword>
<dbReference type="GO" id="GO:0019134">
    <property type="term" value="F:glucosamine-1-phosphate N-acetyltransferase activity"/>
    <property type="evidence" value="ECO:0007669"/>
    <property type="project" value="UniProtKB-EC"/>
</dbReference>
<dbReference type="CDD" id="cd04181">
    <property type="entry name" value="NTP_transferase"/>
    <property type="match status" value="1"/>
</dbReference>
<dbReference type="AlphaFoldDB" id="A0A6N0NXR3"/>
<evidence type="ECO:0000256" key="7">
    <source>
        <dbReference type="ARBA" id="ARBA00023268"/>
    </source>
</evidence>
<protein>
    <submittedName>
        <fullName evidence="13">NTP transferase domain-containing protein</fullName>
    </submittedName>
</protein>
<feature type="domain" description="Nucleotidyl transferase" evidence="11">
    <location>
        <begin position="2"/>
        <end position="226"/>
    </location>
</feature>
<dbReference type="Proteomes" id="UP000509301">
    <property type="component" value="Chromosome"/>
</dbReference>
<comment type="similarity">
    <text evidence="3">In the C-terminal section; belongs to the transferase hexapeptide repeat family.</text>
</comment>
<comment type="catalytic activity">
    <reaction evidence="10">
        <text>N-acetyl-alpha-D-glucosamine 1-phosphate + UTP + H(+) = UDP-N-acetyl-alpha-D-glucosamine + diphosphate</text>
        <dbReference type="Rhea" id="RHEA:13509"/>
        <dbReference type="ChEBI" id="CHEBI:15378"/>
        <dbReference type="ChEBI" id="CHEBI:33019"/>
        <dbReference type="ChEBI" id="CHEBI:46398"/>
        <dbReference type="ChEBI" id="CHEBI:57705"/>
        <dbReference type="ChEBI" id="CHEBI:57776"/>
        <dbReference type="EC" id="2.7.7.23"/>
    </reaction>
</comment>
<gene>
    <name evidence="13" type="ORF">GWK48_05495</name>
</gene>
<organism evidence="13 14">
    <name type="scientific">Metallosphaera tengchongensis</name>
    <dbReference type="NCBI Taxonomy" id="1532350"/>
    <lineage>
        <taxon>Archaea</taxon>
        <taxon>Thermoproteota</taxon>
        <taxon>Thermoprotei</taxon>
        <taxon>Sulfolobales</taxon>
        <taxon>Sulfolobaceae</taxon>
        <taxon>Metallosphaera</taxon>
    </lineage>
</organism>
<dbReference type="SUPFAM" id="SSF53448">
    <property type="entry name" value="Nucleotide-diphospho-sugar transferases"/>
    <property type="match status" value="1"/>
</dbReference>
<keyword evidence="5 13" id="KW-0808">Transferase</keyword>
<dbReference type="InterPro" id="IPR005835">
    <property type="entry name" value="NTP_transferase_dom"/>
</dbReference>
<evidence type="ECO:0000259" key="11">
    <source>
        <dbReference type="Pfam" id="PF00483"/>
    </source>
</evidence>
<dbReference type="Gene3D" id="2.160.10.10">
    <property type="entry name" value="Hexapeptide repeat proteins"/>
    <property type="match status" value="1"/>
</dbReference>
<dbReference type="PANTHER" id="PTHR43584">
    <property type="entry name" value="NUCLEOTIDYL TRANSFERASE"/>
    <property type="match status" value="1"/>
</dbReference>
<dbReference type="EMBL" id="CP049074">
    <property type="protein sequence ID" value="QKQ99900.1"/>
    <property type="molecule type" value="Genomic_DNA"/>
</dbReference>
<dbReference type="InterPro" id="IPR011004">
    <property type="entry name" value="Trimer_LpxA-like_sf"/>
</dbReference>
<dbReference type="RefSeq" id="WP_174630333.1">
    <property type="nucleotide sequence ID" value="NZ_CP049074.1"/>
</dbReference>
<comment type="pathway">
    <text evidence="1">Nucleotide-sugar biosynthesis; UDP-N-acetyl-alpha-D-glucosamine biosynthesis; N-acetyl-alpha-D-glucosamine 1-phosphate from alpha-D-glucosamine 6-phosphate (route II): step 2/2.</text>
</comment>
<keyword evidence="14" id="KW-1185">Reference proteome</keyword>
<dbReference type="SUPFAM" id="SSF51161">
    <property type="entry name" value="Trimeric LpxA-like enzymes"/>
    <property type="match status" value="1"/>
</dbReference>
<dbReference type="InterPro" id="IPR023915">
    <property type="entry name" value="Bifunctiontional_GlmU_arc-type"/>
</dbReference>
<dbReference type="Gene3D" id="3.90.550.10">
    <property type="entry name" value="Spore Coat Polysaccharide Biosynthesis Protein SpsA, Chain A"/>
    <property type="match status" value="1"/>
</dbReference>
<dbReference type="GO" id="GO:0006048">
    <property type="term" value="P:UDP-N-acetylglucosamine biosynthetic process"/>
    <property type="evidence" value="ECO:0007669"/>
    <property type="project" value="UniProtKB-UniPathway"/>
</dbReference>
<dbReference type="UniPathway" id="UPA00113">
    <property type="reaction ID" value="UER00532"/>
</dbReference>
<evidence type="ECO:0000256" key="6">
    <source>
        <dbReference type="ARBA" id="ARBA00022695"/>
    </source>
</evidence>
<evidence type="ECO:0000313" key="14">
    <source>
        <dbReference type="Proteomes" id="UP000509301"/>
    </source>
</evidence>
<dbReference type="NCBIfam" id="NF041173">
    <property type="entry name" value="Sug_nt_acttase_Thmprot"/>
    <property type="match status" value="1"/>
</dbReference>
<dbReference type="InterPro" id="IPR053650">
    <property type="entry name" value="Sugar-1P_NT/AT"/>
</dbReference>
<name>A0A6N0NXR3_9CREN</name>
<comment type="similarity">
    <text evidence="4">In the N-terminal section; belongs to the N-acetylglucosamine-1-phosphate uridyltransferase family.</text>
</comment>
<comment type="pathway">
    <text evidence="2">Nucleotide-sugar biosynthesis; UDP-N-acetyl-alpha-D-glucosamine biosynthesis; UDP-N-acetyl-alpha-D-glucosamine from N-acetyl-alpha-D-glucosamine 1-phosphate: step 1/1.</text>
</comment>
<feature type="domain" description="Mannose-1-phosphate guanyltransferase C-terminal" evidence="12">
    <location>
        <begin position="261"/>
        <end position="368"/>
    </location>
</feature>
<dbReference type="CDD" id="cd05636">
    <property type="entry name" value="LbH_G1P_TT_C_like"/>
    <property type="match status" value="1"/>
</dbReference>
<evidence type="ECO:0000256" key="5">
    <source>
        <dbReference type="ARBA" id="ARBA00022679"/>
    </source>
</evidence>
<dbReference type="KEGG" id="mten:GWK48_05495"/>
<dbReference type="InterPro" id="IPR029044">
    <property type="entry name" value="Nucleotide-diphossugar_trans"/>
</dbReference>
<dbReference type="GeneID" id="55641383"/>
<reference evidence="13 14" key="1">
    <citation type="submission" date="2020-02" db="EMBL/GenBank/DDBJ databases">
        <title>Comparative genome analysis reveals the metabolism and evolution of the thermophilic archaeal genus Metallosphaera.</title>
        <authorList>
            <person name="Jiang C."/>
        </authorList>
    </citation>
    <scope>NUCLEOTIDE SEQUENCE [LARGE SCALE GENOMIC DNA]</scope>
    <source>
        <strain evidence="13 14">Ric-A</strain>
    </source>
</reference>
<dbReference type="Pfam" id="PF00483">
    <property type="entry name" value="NTP_transferase"/>
    <property type="match status" value="1"/>
</dbReference>
<evidence type="ECO:0000256" key="10">
    <source>
        <dbReference type="ARBA" id="ARBA00048493"/>
    </source>
</evidence>